<proteinExistence type="predicted"/>
<dbReference type="Proteomes" id="UP001234798">
    <property type="component" value="Chromosome"/>
</dbReference>
<evidence type="ECO:0000313" key="6">
    <source>
        <dbReference type="Proteomes" id="UP001234798"/>
    </source>
</evidence>
<dbReference type="Gene3D" id="1.10.10.60">
    <property type="entry name" value="Homeodomain-like"/>
    <property type="match status" value="1"/>
</dbReference>
<dbReference type="SMART" id="SM00342">
    <property type="entry name" value="HTH_ARAC"/>
    <property type="match status" value="1"/>
</dbReference>
<dbReference type="PANTHER" id="PTHR47894:SF1">
    <property type="entry name" value="HTH-TYPE TRANSCRIPTIONAL REGULATOR VQSM"/>
    <property type="match status" value="1"/>
</dbReference>
<protein>
    <submittedName>
        <fullName evidence="5">Helix-turn-helix domain-containing protein</fullName>
    </submittedName>
</protein>
<gene>
    <name evidence="5" type="ORF">RAS12_04800</name>
</gene>
<dbReference type="SUPFAM" id="SSF46689">
    <property type="entry name" value="Homeodomain-like"/>
    <property type="match status" value="1"/>
</dbReference>
<evidence type="ECO:0000256" key="2">
    <source>
        <dbReference type="ARBA" id="ARBA00023125"/>
    </source>
</evidence>
<sequence length="312" mass="34634">MAPYLASRGVSALEFFQRLGISPNIFQTPDIWLPRPMCFRISNEMADVAQDPFAGAHVGQLTELRSLGIWGDLVMDSVNIVQACARAATHAELLHQGGRVDIVTEGRSTRLIHRFTGRLDEDPTQFILGSLAVLRKIPLMAGGASAIRVHLNSPRTRGDDALEGSLGPNIVTGAEYNMIEFDRDLLDSPLRAMKDDARKITTALQSTIDTAGLLIERISDQDKAKLVSISREIGMSARTLQRRLKRSGVDFDTLHDETRRSEALRLIEQRKYSATEIAYMVGYSDPAHFTRAFKRWTGQAPSRFRAALRDGA</sequence>
<keyword evidence="2" id="KW-0238">DNA-binding</keyword>
<feature type="domain" description="HTH araC/xylS-type" evidence="4">
    <location>
        <begin position="209"/>
        <end position="307"/>
    </location>
</feature>
<dbReference type="InterPro" id="IPR020449">
    <property type="entry name" value="Tscrpt_reg_AraC-type_HTH"/>
</dbReference>
<dbReference type="InterPro" id="IPR018060">
    <property type="entry name" value="HTH_AraC"/>
</dbReference>
<evidence type="ECO:0000256" key="3">
    <source>
        <dbReference type="ARBA" id="ARBA00023163"/>
    </source>
</evidence>
<accession>A0ABY9M3X1</accession>
<dbReference type="Pfam" id="PF12625">
    <property type="entry name" value="Arabinose_bd"/>
    <property type="match status" value="1"/>
</dbReference>
<dbReference type="PRINTS" id="PR00032">
    <property type="entry name" value="HTHARAC"/>
</dbReference>
<dbReference type="Pfam" id="PF12833">
    <property type="entry name" value="HTH_18"/>
    <property type="match status" value="1"/>
</dbReference>
<dbReference type="RefSeq" id="WP_306945647.1">
    <property type="nucleotide sequence ID" value="NZ_CP132976.1"/>
</dbReference>
<keyword evidence="3" id="KW-0804">Transcription</keyword>
<dbReference type="InterPro" id="IPR009057">
    <property type="entry name" value="Homeodomain-like_sf"/>
</dbReference>
<reference evidence="5 6" key="1">
    <citation type="submission" date="2023-08" db="EMBL/GenBank/DDBJ databases">
        <title>Achromobacter seleniivolatilans sp. nov., isolated from seleniferous soil.</title>
        <authorList>
            <person name="Zhang S."/>
            <person name="Li K."/>
            <person name="Peng J."/>
            <person name="Zhao Q."/>
            <person name="Wang H."/>
            <person name="Guo Y."/>
        </authorList>
    </citation>
    <scope>NUCLEOTIDE SEQUENCE [LARGE SCALE GENOMIC DNA]</scope>
    <source>
        <strain evidence="5 6">R39</strain>
    </source>
</reference>
<dbReference type="PROSITE" id="PS01124">
    <property type="entry name" value="HTH_ARAC_FAMILY_2"/>
    <property type="match status" value="1"/>
</dbReference>
<keyword evidence="6" id="KW-1185">Reference proteome</keyword>
<evidence type="ECO:0000256" key="1">
    <source>
        <dbReference type="ARBA" id="ARBA00023015"/>
    </source>
</evidence>
<dbReference type="EMBL" id="CP132976">
    <property type="protein sequence ID" value="WMD21699.1"/>
    <property type="molecule type" value="Genomic_DNA"/>
</dbReference>
<evidence type="ECO:0000313" key="5">
    <source>
        <dbReference type="EMBL" id="WMD21699.1"/>
    </source>
</evidence>
<dbReference type="PANTHER" id="PTHR47894">
    <property type="entry name" value="HTH-TYPE TRANSCRIPTIONAL REGULATOR GADX"/>
    <property type="match status" value="1"/>
</dbReference>
<evidence type="ECO:0000259" key="4">
    <source>
        <dbReference type="PROSITE" id="PS01124"/>
    </source>
</evidence>
<name>A0ABY9M3X1_9BURK</name>
<organism evidence="5 6">
    <name type="scientific">Achromobacter seleniivolatilans</name>
    <dbReference type="NCBI Taxonomy" id="3047478"/>
    <lineage>
        <taxon>Bacteria</taxon>
        <taxon>Pseudomonadati</taxon>
        <taxon>Pseudomonadota</taxon>
        <taxon>Betaproteobacteria</taxon>
        <taxon>Burkholderiales</taxon>
        <taxon>Alcaligenaceae</taxon>
        <taxon>Achromobacter</taxon>
    </lineage>
</organism>
<dbReference type="InterPro" id="IPR032687">
    <property type="entry name" value="AraC-type_N"/>
</dbReference>
<keyword evidence="1" id="KW-0805">Transcription regulation</keyword>